<keyword evidence="10" id="KW-1133">Transmembrane helix</keyword>
<dbReference type="PANTHER" id="PTHR24421">
    <property type="entry name" value="NITRATE/NITRITE SENSOR PROTEIN NARX-RELATED"/>
    <property type="match status" value="1"/>
</dbReference>
<keyword evidence="6 12" id="KW-0418">Kinase</keyword>
<feature type="coiled-coil region" evidence="9">
    <location>
        <begin position="139"/>
        <end position="166"/>
    </location>
</feature>
<feature type="transmembrane region" description="Helical" evidence="10">
    <location>
        <begin position="90"/>
        <end position="120"/>
    </location>
</feature>
<evidence type="ECO:0000256" key="9">
    <source>
        <dbReference type="SAM" id="Coils"/>
    </source>
</evidence>
<reference evidence="12 13" key="1">
    <citation type="journal article" date="2013" name="Genome Announc.">
        <title>Draft Genome Sequence of the Cellulolytic, Mesophilic, Anaerobic Bacterium Clostridium termitidis Strain CT1112 (DSM 5398).</title>
        <authorList>
            <person name="Lal S."/>
            <person name="Ramachandran U."/>
            <person name="Zhang X."/>
            <person name="Munir R."/>
            <person name="Sparling R."/>
            <person name="Levin D.B."/>
        </authorList>
    </citation>
    <scope>NUCLEOTIDE SEQUENCE [LARGE SCALE GENOMIC DNA]</scope>
    <source>
        <strain evidence="12 13">CT1112</strain>
    </source>
</reference>
<keyword evidence="9" id="KW-0175">Coiled coil</keyword>
<evidence type="ECO:0000256" key="10">
    <source>
        <dbReference type="SAM" id="Phobius"/>
    </source>
</evidence>
<dbReference type="GO" id="GO:0005524">
    <property type="term" value="F:ATP binding"/>
    <property type="evidence" value="ECO:0007669"/>
    <property type="project" value="UniProtKB-KW"/>
</dbReference>
<keyword evidence="10" id="KW-0472">Membrane</keyword>
<feature type="transmembrane region" description="Helical" evidence="10">
    <location>
        <begin position="53"/>
        <end position="78"/>
    </location>
</feature>
<dbReference type="GO" id="GO:0000155">
    <property type="term" value="F:phosphorelay sensor kinase activity"/>
    <property type="evidence" value="ECO:0007669"/>
    <property type="project" value="InterPro"/>
</dbReference>
<dbReference type="SUPFAM" id="SSF55874">
    <property type="entry name" value="ATPase domain of HSP90 chaperone/DNA topoisomerase II/histidine kinase"/>
    <property type="match status" value="1"/>
</dbReference>
<evidence type="ECO:0000256" key="2">
    <source>
        <dbReference type="ARBA" id="ARBA00012438"/>
    </source>
</evidence>
<keyword evidence="4" id="KW-0808">Transferase</keyword>
<dbReference type="InterPro" id="IPR011712">
    <property type="entry name" value="Sig_transdc_His_kin_sub3_dim/P"/>
</dbReference>
<dbReference type="STRING" id="1195236.CTER_3978"/>
<dbReference type="InterPro" id="IPR050482">
    <property type="entry name" value="Sensor_HK_TwoCompSys"/>
</dbReference>
<evidence type="ECO:0000256" key="8">
    <source>
        <dbReference type="ARBA" id="ARBA00023012"/>
    </source>
</evidence>
<name>S0FM78_RUMCE</name>
<dbReference type="AlphaFoldDB" id="S0FM78"/>
<dbReference type="PATRIC" id="fig|1195236.3.peg.4187"/>
<dbReference type="EC" id="2.7.13.3" evidence="2"/>
<comment type="caution">
    <text evidence="12">The sequence shown here is derived from an EMBL/GenBank/DDBJ whole genome shotgun (WGS) entry which is preliminary data.</text>
</comment>
<evidence type="ECO:0000256" key="7">
    <source>
        <dbReference type="ARBA" id="ARBA00022840"/>
    </source>
</evidence>
<evidence type="ECO:0000256" key="5">
    <source>
        <dbReference type="ARBA" id="ARBA00022741"/>
    </source>
</evidence>
<sequence length="359" mass="40642">MKYVYGILLFVWTAVEVVKNTEINDPTSTGFILTALCLFAIKEKYLDRELYSCIYGAVIVALSYNNHYLLLLLGIVFVDLAYFKRYYMLGIAAFIAFILLNRMGVVQFSFHLAAGVLWGYTLRKSDDKEKTHLALLDNERALRYQLEKTKSELVTLQNEIERTAEIRERDRIAKEIHDNVGHSIAGVLFQLRAAERIVLSDSRKVEGILKLCAEKLVDALETTRNTVYNIKSSRAIGIESIHEIIKDFNFCKIDFSHNGDFDKISTANLKVMEATTKELLTNASKHSEASEIKLHIEIKIKHIRCLYRDNGKGCNKIIESVGLAGIRDRIKNLGGTYSVDGSNGFTVVYTLPNIKEAEA</sequence>
<gene>
    <name evidence="12" type="ORF">CTER_3978</name>
</gene>
<evidence type="ECO:0000256" key="1">
    <source>
        <dbReference type="ARBA" id="ARBA00000085"/>
    </source>
</evidence>
<comment type="catalytic activity">
    <reaction evidence="1">
        <text>ATP + protein L-histidine = ADP + protein N-phospho-L-histidine.</text>
        <dbReference type="EC" id="2.7.13.3"/>
    </reaction>
</comment>
<dbReference type="EMBL" id="AORV01000058">
    <property type="protein sequence ID" value="EMS70259.1"/>
    <property type="molecule type" value="Genomic_DNA"/>
</dbReference>
<dbReference type="RefSeq" id="WP_004628868.1">
    <property type="nucleotide sequence ID" value="NZ_AORV01000058.1"/>
</dbReference>
<dbReference type="PANTHER" id="PTHR24421:SF10">
    <property type="entry name" value="NITRATE_NITRITE SENSOR PROTEIN NARQ"/>
    <property type="match status" value="1"/>
</dbReference>
<feature type="domain" description="Signal transduction histidine kinase subgroup 3 dimerisation and phosphoacceptor" evidence="11">
    <location>
        <begin position="168"/>
        <end position="232"/>
    </location>
</feature>
<keyword evidence="5" id="KW-0547">Nucleotide-binding</keyword>
<dbReference type="eggNOG" id="COG4585">
    <property type="taxonomic scope" value="Bacteria"/>
</dbReference>
<keyword evidence="3" id="KW-0597">Phosphoprotein</keyword>
<evidence type="ECO:0000256" key="4">
    <source>
        <dbReference type="ARBA" id="ARBA00022679"/>
    </source>
</evidence>
<organism evidence="12 13">
    <name type="scientific">Ruminiclostridium cellobioparum subsp. termitidis CT1112</name>
    <dbReference type="NCBI Taxonomy" id="1195236"/>
    <lineage>
        <taxon>Bacteria</taxon>
        <taxon>Bacillati</taxon>
        <taxon>Bacillota</taxon>
        <taxon>Clostridia</taxon>
        <taxon>Eubacteriales</taxon>
        <taxon>Oscillospiraceae</taxon>
        <taxon>Ruminiclostridium</taxon>
    </lineage>
</organism>
<keyword evidence="13" id="KW-1185">Reference proteome</keyword>
<accession>S0FM78</accession>
<dbReference type="Pfam" id="PF07730">
    <property type="entry name" value="HisKA_3"/>
    <property type="match status" value="1"/>
</dbReference>
<evidence type="ECO:0000313" key="12">
    <source>
        <dbReference type="EMBL" id="EMS70259.1"/>
    </source>
</evidence>
<dbReference type="GO" id="GO:0016020">
    <property type="term" value="C:membrane"/>
    <property type="evidence" value="ECO:0007669"/>
    <property type="project" value="InterPro"/>
</dbReference>
<evidence type="ECO:0000256" key="6">
    <source>
        <dbReference type="ARBA" id="ARBA00022777"/>
    </source>
</evidence>
<keyword evidence="7" id="KW-0067">ATP-binding</keyword>
<protein>
    <recommendedName>
        <fullName evidence="2">histidine kinase</fullName>
        <ecNumber evidence="2">2.7.13.3</ecNumber>
    </recommendedName>
</protein>
<keyword evidence="8" id="KW-0902">Two-component regulatory system</keyword>
<dbReference type="GO" id="GO:0046983">
    <property type="term" value="F:protein dimerization activity"/>
    <property type="evidence" value="ECO:0007669"/>
    <property type="project" value="InterPro"/>
</dbReference>
<proteinExistence type="predicted"/>
<keyword evidence="10" id="KW-0812">Transmembrane</keyword>
<dbReference type="Proteomes" id="UP000014155">
    <property type="component" value="Unassembled WGS sequence"/>
</dbReference>
<dbReference type="InterPro" id="IPR036890">
    <property type="entry name" value="HATPase_C_sf"/>
</dbReference>
<dbReference type="CDD" id="cd16917">
    <property type="entry name" value="HATPase_UhpB-NarQ-NarX-like"/>
    <property type="match status" value="1"/>
</dbReference>
<evidence type="ECO:0000256" key="3">
    <source>
        <dbReference type="ARBA" id="ARBA00022553"/>
    </source>
</evidence>
<dbReference type="Gene3D" id="1.20.5.1930">
    <property type="match status" value="1"/>
</dbReference>
<evidence type="ECO:0000313" key="13">
    <source>
        <dbReference type="Proteomes" id="UP000014155"/>
    </source>
</evidence>
<dbReference type="Gene3D" id="3.30.565.10">
    <property type="entry name" value="Histidine kinase-like ATPase, C-terminal domain"/>
    <property type="match status" value="1"/>
</dbReference>
<evidence type="ECO:0000259" key="11">
    <source>
        <dbReference type="Pfam" id="PF07730"/>
    </source>
</evidence>